<keyword evidence="5 6" id="KW-0539">Nucleus</keyword>
<dbReference type="FunFam" id="1.10.10.10:FF:000140">
    <property type="entry name" value="Histone H1.0"/>
    <property type="match status" value="1"/>
</dbReference>
<evidence type="ECO:0000313" key="9">
    <source>
        <dbReference type="EMBL" id="CDS16639.1"/>
    </source>
</evidence>
<dbReference type="InterPro" id="IPR036388">
    <property type="entry name" value="WH-like_DNA-bd_sf"/>
</dbReference>
<evidence type="ECO:0000256" key="6">
    <source>
        <dbReference type="RuleBase" id="RU003894"/>
    </source>
</evidence>
<keyword evidence="4 6" id="KW-0238">DNA-binding</keyword>
<dbReference type="InterPro" id="IPR036390">
    <property type="entry name" value="WH_DNA-bd_sf"/>
</dbReference>
<evidence type="ECO:0000256" key="2">
    <source>
        <dbReference type="ARBA" id="ARBA00004286"/>
    </source>
</evidence>
<dbReference type="GO" id="GO:0006334">
    <property type="term" value="P:nucleosome assembly"/>
    <property type="evidence" value="ECO:0007669"/>
    <property type="project" value="InterPro"/>
</dbReference>
<reference evidence="9" key="2">
    <citation type="submission" date="2014-06" db="EMBL/GenBank/DDBJ databases">
        <authorList>
            <person name="Aslett M."/>
        </authorList>
    </citation>
    <scope>NUCLEOTIDE SEQUENCE</scope>
</reference>
<gene>
    <name evidence="11" type="primary">EGR_00455</name>
    <name evidence="9" type="ORF">EgrG_000906000</name>
</gene>
<dbReference type="Pfam" id="PF00538">
    <property type="entry name" value="Linker_histone"/>
    <property type="match status" value="1"/>
</dbReference>
<evidence type="ECO:0000313" key="11">
    <source>
        <dbReference type="WBParaSite" id="EgrG_000906000"/>
    </source>
</evidence>
<dbReference type="GO" id="GO:0003690">
    <property type="term" value="F:double-stranded DNA binding"/>
    <property type="evidence" value="ECO:0007669"/>
    <property type="project" value="TreeGrafter"/>
</dbReference>
<dbReference type="GO" id="GO:0031492">
    <property type="term" value="F:nucleosomal DNA binding"/>
    <property type="evidence" value="ECO:0007669"/>
    <property type="project" value="TreeGrafter"/>
</dbReference>
<organism evidence="9">
    <name type="scientific">Echinococcus granulosus</name>
    <name type="common">Hydatid tapeworm</name>
    <dbReference type="NCBI Taxonomy" id="6210"/>
    <lineage>
        <taxon>Eukaryota</taxon>
        <taxon>Metazoa</taxon>
        <taxon>Spiralia</taxon>
        <taxon>Lophotrochozoa</taxon>
        <taxon>Platyhelminthes</taxon>
        <taxon>Cestoda</taxon>
        <taxon>Eucestoda</taxon>
        <taxon>Cyclophyllidea</taxon>
        <taxon>Taeniidae</taxon>
        <taxon>Echinococcus</taxon>
        <taxon>Echinococcus granulosus group</taxon>
    </lineage>
</organism>
<dbReference type="GO" id="GO:0030527">
    <property type="term" value="F:structural constituent of chromatin"/>
    <property type="evidence" value="ECO:0007669"/>
    <property type="project" value="InterPro"/>
</dbReference>
<dbReference type="GO" id="GO:0030261">
    <property type="term" value="P:chromosome condensation"/>
    <property type="evidence" value="ECO:0007669"/>
    <property type="project" value="TreeGrafter"/>
</dbReference>
<dbReference type="PRINTS" id="PR00624">
    <property type="entry name" value="HISTONEH5"/>
</dbReference>
<evidence type="ECO:0000256" key="4">
    <source>
        <dbReference type="ARBA" id="ARBA00023125"/>
    </source>
</evidence>
<feature type="domain" description="H15" evidence="8">
    <location>
        <begin position="35"/>
        <end position="109"/>
    </location>
</feature>
<dbReference type="EMBL" id="LK028576">
    <property type="protein sequence ID" value="CDS16639.1"/>
    <property type="molecule type" value="Genomic_DNA"/>
</dbReference>
<dbReference type="PANTHER" id="PTHR11467:SF36">
    <property type="entry name" value="HISTONE 24-RELATED"/>
    <property type="match status" value="1"/>
</dbReference>
<reference evidence="11" key="3">
    <citation type="submission" date="2020-10" db="UniProtKB">
        <authorList>
            <consortium name="WormBaseParasite"/>
        </authorList>
    </citation>
    <scope>IDENTIFICATION</scope>
</reference>
<name>A0A068WG54_ECHGR</name>
<dbReference type="PROSITE" id="PS51504">
    <property type="entry name" value="H15"/>
    <property type="match status" value="1"/>
</dbReference>
<comment type="subcellular location">
    <subcellularLocation>
        <location evidence="2">Chromosome</location>
    </subcellularLocation>
    <subcellularLocation>
        <location evidence="1 6">Nucleus</location>
    </subcellularLocation>
</comment>
<reference evidence="9 10" key="1">
    <citation type="journal article" date="2013" name="Nature">
        <title>The genomes of four tapeworm species reveal adaptations to parasitism.</title>
        <authorList>
            <person name="Tsai I.J."/>
            <person name="Zarowiecki M."/>
            <person name="Holroyd N."/>
            <person name="Garciarrubio A."/>
            <person name="Sanchez-Flores A."/>
            <person name="Brooks K.L."/>
            <person name="Tracey A."/>
            <person name="Bobes R.J."/>
            <person name="Fragoso G."/>
            <person name="Sciutto E."/>
            <person name="Aslett M."/>
            <person name="Beasley H."/>
            <person name="Bennett H.M."/>
            <person name="Cai J."/>
            <person name="Camicia F."/>
            <person name="Clark R."/>
            <person name="Cucher M."/>
            <person name="De Silva N."/>
            <person name="Day T.A."/>
            <person name="Deplazes P."/>
            <person name="Estrada K."/>
            <person name="Fernandez C."/>
            <person name="Holland P.W."/>
            <person name="Hou J."/>
            <person name="Hu S."/>
            <person name="Huckvale T."/>
            <person name="Hung S.S."/>
            <person name="Kamenetzky L."/>
            <person name="Keane J.A."/>
            <person name="Kiss F."/>
            <person name="Koziol U."/>
            <person name="Lambert O."/>
            <person name="Liu K."/>
            <person name="Luo X."/>
            <person name="Luo Y."/>
            <person name="Macchiaroli N."/>
            <person name="Nichol S."/>
            <person name="Paps J."/>
            <person name="Parkinson J."/>
            <person name="Pouchkina-Stantcheva N."/>
            <person name="Riddiford N."/>
            <person name="Rosenzvit M."/>
            <person name="Salinas G."/>
            <person name="Wasmuth J.D."/>
            <person name="Zamanian M."/>
            <person name="Zheng Y."/>
            <person name="Cai X."/>
            <person name="Soberon X."/>
            <person name="Olson P.D."/>
            <person name="Laclette J.P."/>
            <person name="Brehm K."/>
            <person name="Berriman M."/>
            <person name="Garciarrubio A."/>
            <person name="Bobes R.J."/>
            <person name="Fragoso G."/>
            <person name="Sanchez-Flores A."/>
            <person name="Estrada K."/>
            <person name="Cevallos M.A."/>
            <person name="Morett E."/>
            <person name="Gonzalez V."/>
            <person name="Portillo T."/>
            <person name="Ochoa-Leyva A."/>
            <person name="Jose M.V."/>
            <person name="Sciutto E."/>
            <person name="Landa A."/>
            <person name="Jimenez L."/>
            <person name="Valdes V."/>
            <person name="Carrero J.C."/>
            <person name="Larralde C."/>
            <person name="Morales-Montor J."/>
            <person name="Limon-Lason J."/>
            <person name="Soberon X."/>
            <person name="Laclette J.P."/>
        </authorList>
    </citation>
    <scope>NUCLEOTIDE SEQUENCE [LARGE SCALE GENOMIC DNA]</scope>
</reference>
<evidence type="ECO:0000256" key="5">
    <source>
        <dbReference type="ARBA" id="ARBA00023242"/>
    </source>
</evidence>
<dbReference type="CDD" id="cd00073">
    <property type="entry name" value="H15"/>
    <property type="match status" value="1"/>
</dbReference>
<evidence type="ECO:0000256" key="3">
    <source>
        <dbReference type="ARBA" id="ARBA00022454"/>
    </source>
</evidence>
<evidence type="ECO:0000259" key="8">
    <source>
        <dbReference type="PROSITE" id="PS51504"/>
    </source>
</evidence>
<dbReference type="OrthoDB" id="1110759at2759"/>
<evidence type="ECO:0000256" key="1">
    <source>
        <dbReference type="ARBA" id="ARBA00004123"/>
    </source>
</evidence>
<feature type="region of interest" description="Disordered" evidence="7">
    <location>
        <begin position="149"/>
        <end position="206"/>
    </location>
</feature>
<protein>
    <submittedName>
        <fullName evidence="9 11">Histone H1 delta</fullName>
    </submittedName>
</protein>
<proteinExistence type="inferred from homology"/>
<dbReference type="GO" id="GO:0045910">
    <property type="term" value="P:negative regulation of DNA recombination"/>
    <property type="evidence" value="ECO:0007669"/>
    <property type="project" value="TreeGrafter"/>
</dbReference>
<dbReference type="InterPro" id="IPR005818">
    <property type="entry name" value="Histone_H1/H5_H15"/>
</dbReference>
<sequence length="206" mass="21458">MPQFNGTPIQLPIPMVAATAASVSKASKAAKAPASHPPFAKMIVEAIAALKEKGGSSRQAILKYIKSHYKVDERIAEVNVRRVLVSATASGKLIRVKGAGASGSFKVAYKAEKAPAVSSVEKSKRAVPAKPKNVSAAVKKPVAVISAQAPKANPKPKKVTAANLKKAQVKKVTKRAAAATKKGRVVKTKKPAAKKMPKKSAIGAKK</sequence>
<evidence type="ECO:0000256" key="7">
    <source>
        <dbReference type="SAM" id="MobiDB-lite"/>
    </source>
</evidence>
<dbReference type="InterPro" id="IPR005819">
    <property type="entry name" value="H1/H5"/>
</dbReference>
<dbReference type="Gene3D" id="1.10.10.10">
    <property type="entry name" value="Winged helix-like DNA-binding domain superfamily/Winged helix DNA-binding domain"/>
    <property type="match status" value="1"/>
</dbReference>
<comment type="similarity">
    <text evidence="6">Belongs to the histone H1/H5 family.</text>
</comment>
<dbReference type="WBParaSite" id="EgrG_000906000">
    <property type="protein sequence ID" value="EgrG_000906000"/>
    <property type="gene ID" value="EgrG_000906000"/>
</dbReference>
<dbReference type="Proteomes" id="UP000492820">
    <property type="component" value="Unassembled WGS sequence"/>
</dbReference>
<dbReference type="SUPFAM" id="SSF46785">
    <property type="entry name" value="Winged helix' DNA-binding domain"/>
    <property type="match status" value="1"/>
</dbReference>
<dbReference type="GO" id="GO:0000786">
    <property type="term" value="C:nucleosome"/>
    <property type="evidence" value="ECO:0007669"/>
    <property type="project" value="InterPro"/>
</dbReference>
<evidence type="ECO:0000313" key="10">
    <source>
        <dbReference type="Proteomes" id="UP000492820"/>
    </source>
</evidence>
<accession>A0A068WG54</accession>
<dbReference type="AlphaFoldDB" id="A0A068WG54"/>
<dbReference type="SMART" id="SM00526">
    <property type="entry name" value="H15"/>
    <property type="match status" value="1"/>
</dbReference>
<feature type="compositionally biased region" description="Basic residues" evidence="7">
    <location>
        <begin position="181"/>
        <end position="206"/>
    </location>
</feature>
<keyword evidence="3 6" id="KW-0158">Chromosome</keyword>
<dbReference type="PANTHER" id="PTHR11467">
    <property type="entry name" value="HISTONE H1"/>
    <property type="match status" value="1"/>
</dbReference>
<dbReference type="GO" id="GO:0005634">
    <property type="term" value="C:nucleus"/>
    <property type="evidence" value="ECO:0007669"/>
    <property type="project" value="UniProtKB-SubCell"/>
</dbReference>